<evidence type="ECO:0000256" key="2">
    <source>
        <dbReference type="SAM" id="MobiDB-lite"/>
    </source>
</evidence>
<feature type="region of interest" description="Disordered" evidence="2">
    <location>
        <begin position="35"/>
        <end position="54"/>
    </location>
</feature>
<accession>A0ABQ5KSQ4</accession>
<comment type="caution">
    <text evidence="4">The sequence shown here is derived from an EMBL/GenBank/DDBJ whole genome shotgun (WGS) entry which is preliminary data.</text>
</comment>
<organism evidence="4 5">
    <name type="scientific">Aduncisulcus paluster</name>
    <dbReference type="NCBI Taxonomy" id="2918883"/>
    <lineage>
        <taxon>Eukaryota</taxon>
        <taxon>Metamonada</taxon>
        <taxon>Carpediemonas-like organisms</taxon>
        <taxon>Aduncisulcus</taxon>
    </lineage>
</organism>
<gene>
    <name evidence="4" type="ORF">ADUPG1_007951</name>
</gene>
<dbReference type="Proteomes" id="UP001057375">
    <property type="component" value="Unassembled WGS sequence"/>
</dbReference>
<evidence type="ECO:0000313" key="5">
    <source>
        <dbReference type="Proteomes" id="UP001057375"/>
    </source>
</evidence>
<dbReference type="PANTHER" id="PTHR21074">
    <property type="entry name" value="IQ AND UBIQUITIN-LIKE DOMAIN-CONTAINING PROTEIN"/>
    <property type="match status" value="1"/>
</dbReference>
<keyword evidence="1" id="KW-0175">Coiled coil</keyword>
<dbReference type="EMBL" id="BQXS01010841">
    <property type="protein sequence ID" value="GKT34633.1"/>
    <property type="molecule type" value="Genomic_DNA"/>
</dbReference>
<feature type="coiled-coil region" evidence="1">
    <location>
        <begin position="109"/>
        <end position="136"/>
    </location>
</feature>
<evidence type="ECO:0000313" key="4">
    <source>
        <dbReference type="EMBL" id="GKT34633.1"/>
    </source>
</evidence>
<feature type="domain" description="IQ motif and ubiquitin-like" evidence="3">
    <location>
        <begin position="213"/>
        <end position="335"/>
    </location>
</feature>
<dbReference type="InterPro" id="IPR057887">
    <property type="entry name" value="IQUB_helical"/>
</dbReference>
<sequence length="381" mass="44045">MESGDSDVPLYQYAHVQTIISNVDFETELTEEILQAPPSLEPVSTSGGVGGDKEDKLEAKDLEQDLAATLPQDEAWRLVTVKIDETREKELTEDSIVQCQAYIRRYLACLEVQRRREAEEEDRQQMEETVRDAQIEEGKQRALEVSRRTNPQNARDFQILYDELAAWVKGELLKIDDKQLARPYRMAALSELLERETEILQQIDRLKSKKYKERSDIRFRRMLAKLAEPEEWKCGLTHTPITLRARDVALLYFEFTNPSPDLDTRLDSLLRTKWAVKALDSPEAEEMCGLIDREADLLYRGRSPGSLKVLRKRSSFLLSEISKDPAFNPAIRSVIEDKLDHWSKEDYVKAFLDATEEKEEVFVEGRGVMINRGTEYKEIIV</sequence>
<evidence type="ECO:0000259" key="3">
    <source>
        <dbReference type="Pfam" id="PF25805"/>
    </source>
</evidence>
<proteinExistence type="predicted"/>
<dbReference type="InterPro" id="IPR037695">
    <property type="entry name" value="IQUB"/>
</dbReference>
<dbReference type="Pfam" id="PF25805">
    <property type="entry name" value="IQUB"/>
    <property type="match status" value="1"/>
</dbReference>
<reference evidence="4" key="1">
    <citation type="submission" date="2022-03" db="EMBL/GenBank/DDBJ databases">
        <title>Draft genome sequence of Aduncisulcus paluster, a free-living microaerophilic Fornicata.</title>
        <authorList>
            <person name="Yuyama I."/>
            <person name="Kume K."/>
            <person name="Tamura T."/>
            <person name="Inagaki Y."/>
            <person name="Hashimoto T."/>
        </authorList>
    </citation>
    <scope>NUCLEOTIDE SEQUENCE</scope>
    <source>
        <strain evidence="4">NY0171</strain>
    </source>
</reference>
<evidence type="ECO:0000256" key="1">
    <source>
        <dbReference type="SAM" id="Coils"/>
    </source>
</evidence>
<dbReference type="PANTHER" id="PTHR21074:SF0">
    <property type="entry name" value="IQ AND UBIQUITIN-LIKE DOMAIN-CONTAINING PROTEIN"/>
    <property type="match status" value="1"/>
</dbReference>
<name>A0ABQ5KSQ4_9EUKA</name>
<keyword evidence="5" id="KW-1185">Reference proteome</keyword>
<protein>
    <submittedName>
        <fullName evidence="4">IQ and ubiquitin-like domain-containing protein like protein</fullName>
    </submittedName>
</protein>